<evidence type="ECO:0000256" key="1">
    <source>
        <dbReference type="SAM" id="Phobius"/>
    </source>
</evidence>
<dbReference type="HOGENOM" id="CLU_179998_0_0_4"/>
<keyword evidence="3" id="KW-1185">Reference proteome</keyword>
<reference evidence="2 3" key="1">
    <citation type="submission" date="2011-01" db="EMBL/GenBank/DDBJ databases">
        <authorList>
            <person name="Muzny D."/>
            <person name="Qin X."/>
            <person name="Deng J."/>
            <person name="Jiang H."/>
            <person name="Liu Y."/>
            <person name="Qu J."/>
            <person name="Song X.-Z."/>
            <person name="Zhang L."/>
            <person name="Thornton R."/>
            <person name="Coyle M."/>
            <person name="Francisco L."/>
            <person name="Jackson L."/>
            <person name="Javaid M."/>
            <person name="Korchina V."/>
            <person name="Kovar C."/>
            <person name="Mata R."/>
            <person name="Mathew T."/>
            <person name="Ngo R."/>
            <person name="Nguyen L."/>
            <person name="Nguyen N."/>
            <person name="Okwuonu G."/>
            <person name="Ongeri F."/>
            <person name="Pham C."/>
            <person name="Simmons D."/>
            <person name="Wilczek-Boney K."/>
            <person name="Hale W."/>
            <person name="Jakkamsetti A."/>
            <person name="Pham P."/>
            <person name="Ruth R."/>
            <person name="San Lucas F."/>
            <person name="Warren J."/>
            <person name="Zhang J."/>
            <person name="Zhao Z."/>
            <person name="Zhou C."/>
            <person name="Zhu D."/>
            <person name="Lee S."/>
            <person name="Bess C."/>
            <person name="Blankenburg K."/>
            <person name="Forbes L."/>
            <person name="Fu Q."/>
            <person name="Gubbala S."/>
            <person name="Hirani K."/>
            <person name="Jayaseelan J.C."/>
            <person name="Lara F."/>
            <person name="Munidasa M."/>
            <person name="Palculict T."/>
            <person name="Patil S."/>
            <person name="Pu L.-L."/>
            <person name="Saada N."/>
            <person name="Tang L."/>
            <person name="Weissenberger G."/>
            <person name="Zhu Y."/>
            <person name="Hemphill L."/>
            <person name="Shang Y."/>
            <person name="Youmans B."/>
            <person name="Ayvaz T."/>
            <person name="Ross M."/>
            <person name="Santibanez J."/>
            <person name="Aqrawi P."/>
            <person name="Gross S."/>
            <person name="Joshi V."/>
            <person name="Fowler G."/>
            <person name="Nazareth L."/>
            <person name="Reid J."/>
            <person name="Worley K."/>
            <person name="Petrosino J."/>
            <person name="Highlander S."/>
            <person name="Gibbs R."/>
        </authorList>
    </citation>
    <scope>NUCLEOTIDE SEQUENCE [LARGE SCALE GENOMIC DNA]</scope>
    <source>
        <strain evidence="2 3">ATCC 33394</strain>
    </source>
</reference>
<gene>
    <name evidence="2" type="ORF">HMPREF9098_1418</name>
</gene>
<comment type="caution">
    <text evidence="2">The sequence shown here is derived from an EMBL/GenBank/DDBJ whole genome shotgun (WGS) entry which is preliminary data.</text>
</comment>
<organism evidence="2 3">
    <name type="scientific">Kingella denitrificans ATCC 33394</name>
    <dbReference type="NCBI Taxonomy" id="888741"/>
    <lineage>
        <taxon>Bacteria</taxon>
        <taxon>Pseudomonadati</taxon>
        <taxon>Pseudomonadota</taxon>
        <taxon>Betaproteobacteria</taxon>
        <taxon>Neisseriales</taxon>
        <taxon>Neisseriaceae</taxon>
        <taxon>Kingella</taxon>
    </lineage>
</organism>
<keyword evidence="1" id="KW-0472">Membrane</keyword>
<keyword evidence="1" id="KW-1133">Transmembrane helix</keyword>
<dbReference type="AlphaFoldDB" id="F0EZY4"/>
<protein>
    <submittedName>
        <fullName evidence="2">Uncharacterized protein</fullName>
    </submittedName>
</protein>
<feature type="transmembrane region" description="Helical" evidence="1">
    <location>
        <begin position="6"/>
        <end position="30"/>
    </location>
</feature>
<dbReference type="EMBL" id="AEWV01000022">
    <property type="protein sequence ID" value="EGC17163.1"/>
    <property type="molecule type" value="Genomic_DNA"/>
</dbReference>
<evidence type="ECO:0000313" key="3">
    <source>
        <dbReference type="Proteomes" id="UP000004088"/>
    </source>
</evidence>
<dbReference type="STRING" id="888741.HMPREF9098_1418"/>
<name>F0EZY4_9NEIS</name>
<proteinExistence type="predicted"/>
<sequence>MIGVVVFFAGLYAVIVIPMALIVLVVGAVWRFFRLFLPFLPDFWAAAAKSAELRKKGFDWGEKTEADKHRELVEHIRIQHMNEEKNRR</sequence>
<dbReference type="Proteomes" id="UP000004088">
    <property type="component" value="Unassembled WGS sequence"/>
</dbReference>
<dbReference type="RefSeq" id="WP_003783042.1">
    <property type="nucleotide sequence ID" value="NZ_GL870929.1"/>
</dbReference>
<keyword evidence="1" id="KW-0812">Transmembrane</keyword>
<evidence type="ECO:0000313" key="2">
    <source>
        <dbReference type="EMBL" id="EGC17163.1"/>
    </source>
</evidence>
<accession>F0EZY4</accession>